<dbReference type="EMBL" id="BAABME010015648">
    <property type="protein sequence ID" value="GAA0142288.1"/>
    <property type="molecule type" value="Genomic_DNA"/>
</dbReference>
<evidence type="ECO:0000313" key="1">
    <source>
        <dbReference type="EMBL" id="GAA0142288.1"/>
    </source>
</evidence>
<comment type="caution">
    <text evidence="1">The sequence shown here is derived from an EMBL/GenBank/DDBJ whole genome shotgun (WGS) entry which is preliminary data.</text>
</comment>
<gene>
    <name evidence="1" type="ORF">LIER_35551</name>
</gene>
<reference evidence="1 2" key="1">
    <citation type="submission" date="2024-01" db="EMBL/GenBank/DDBJ databases">
        <title>The complete chloroplast genome sequence of Lithospermum erythrorhizon: insights into the phylogenetic relationship among Boraginaceae species and the maternal lineages of purple gromwells.</title>
        <authorList>
            <person name="Okada T."/>
            <person name="Watanabe K."/>
        </authorList>
    </citation>
    <scope>NUCLEOTIDE SEQUENCE [LARGE SCALE GENOMIC DNA]</scope>
</reference>
<organism evidence="1 2">
    <name type="scientific">Lithospermum erythrorhizon</name>
    <name type="common">Purple gromwell</name>
    <name type="synonym">Lithospermum officinale var. erythrorhizon</name>
    <dbReference type="NCBI Taxonomy" id="34254"/>
    <lineage>
        <taxon>Eukaryota</taxon>
        <taxon>Viridiplantae</taxon>
        <taxon>Streptophyta</taxon>
        <taxon>Embryophyta</taxon>
        <taxon>Tracheophyta</taxon>
        <taxon>Spermatophyta</taxon>
        <taxon>Magnoliopsida</taxon>
        <taxon>eudicotyledons</taxon>
        <taxon>Gunneridae</taxon>
        <taxon>Pentapetalae</taxon>
        <taxon>asterids</taxon>
        <taxon>lamiids</taxon>
        <taxon>Boraginales</taxon>
        <taxon>Boraginaceae</taxon>
        <taxon>Boraginoideae</taxon>
        <taxon>Lithospermeae</taxon>
        <taxon>Lithospermum</taxon>
    </lineage>
</organism>
<protein>
    <submittedName>
        <fullName evidence="1">Uncharacterized protein</fullName>
    </submittedName>
</protein>
<proteinExistence type="predicted"/>
<dbReference type="Proteomes" id="UP001454036">
    <property type="component" value="Unassembled WGS sequence"/>
</dbReference>
<name>A0AAV3NTN7_LITER</name>
<sequence>MFMLGGDWSLFPKGRLIQKISSVAQLLPFQSLPKLLDPSLIFRDGYSFCLCRTALTPWQALTCFPSLTGEQILYYLLFAVDRTVRRRTYLSLWEQSP</sequence>
<keyword evidence="2" id="KW-1185">Reference proteome</keyword>
<evidence type="ECO:0000313" key="2">
    <source>
        <dbReference type="Proteomes" id="UP001454036"/>
    </source>
</evidence>
<accession>A0AAV3NTN7</accession>
<dbReference type="AlphaFoldDB" id="A0AAV3NTN7"/>